<feature type="region of interest" description="Disordered" evidence="1">
    <location>
        <begin position="351"/>
        <end position="375"/>
    </location>
</feature>
<feature type="compositionally biased region" description="Basic residues" evidence="1">
    <location>
        <begin position="361"/>
        <end position="375"/>
    </location>
</feature>
<dbReference type="Proteomes" id="UP000801428">
    <property type="component" value="Unassembled WGS sequence"/>
</dbReference>
<proteinExistence type="predicted"/>
<reference evidence="2" key="1">
    <citation type="submission" date="2019-04" db="EMBL/GenBank/DDBJ databases">
        <title>Sequencing of skin fungus with MAO and IRED activity.</title>
        <authorList>
            <person name="Marsaioli A.J."/>
            <person name="Bonatto J.M.C."/>
            <person name="Reis Junior O."/>
        </authorList>
    </citation>
    <scope>NUCLEOTIDE SEQUENCE</scope>
    <source>
        <strain evidence="2">30M1</strain>
    </source>
</reference>
<keyword evidence="3" id="KW-1185">Reference proteome</keyword>
<evidence type="ECO:0000313" key="2">
    <source>
        <dbReference type="EMBL" id="KAF2994260.1"/>
    </source>
</evidence>
<dbReference type="EMBL" id="SWKU01000042">
    <property type="protein sequence ID" value="KAF2994260.1"/>
    <property type="molecule type" value="Genomic_DNA"/>
</dbReference>
<name>A0A9P4W264_CURKU</name>
<sequence>MEVHNREISKEGNNDREQISDAELIVDLSNGSGIVSPYATSEILSLDLGGARYLIHSKVLRKSAPLYELASTEQTELAPELRDSHIAHPLIHYLYSGNLSWDPQYDSLGKFNVASRLYSVAVLTELPGLAELAKNEALRSGDGLDIMNMLGMVRHHRSRILLEDKTWYWQYIESAIQKAVDSNPEPFKQPDIITRFEGNSRLLQIVWKTVMSSLPSGSTYTASTRDVNSGAVTPLAESALTESEATTQDSLHQLPSPTESVIDSPPILKQTDDLIEPQKLDLDASAVSDLPRKPASDRFDDTNDFTLPDIEPLTTQSEAVQIVAASVEDIKKPEHIRSDSVVEEDAIAPVALKSGSEPAKKNKKKGKKGKSSIMF</sequence>
<organism evidence="2 3">
    <name type="scientific">Curvularia kusanoi</name>
    <name type="common">Cochliobolus kusanoi</name>
    <dbReference type="NCBI Taxonomy" id="90978"/>
    <lineage>
        <taxon>Eukaryota</taxon>
        <taxon>Fungi</taxon>
        <taxon>Dikarya</taxon>
        <taxon>Ascomycota</taxon>
        <taxon>Pezizomycotina</taxon>
        <taxon>Dothideomycetes</taxon>
        <taxon>Pleosporomycetidae</taxon>
        <taxon>Pleosporales</taxon>
        <taxon>Pleosporineae</taxon>
        <taxon>Pleosporaceae</taxon>
        <taxon>Curvularia</taxon>
    </lineage>
</organism>
<dbReference type="PANTHER" id="PTHR37538:SF4">
    <property type="entry name" value="PITSLRE SERINE_THREONINE-PROTEIN KINASE CDC2L1"/>
    <property type="match status" value="1"/>
</dbReference>
<gene>
    <name evidence="2" type="ORF">E8E13_002032</name>
</gene>
<accession>A0A9P4W264</accession>
<evidence type="ECO:0000313" key="3">
    <source>
        <dbReference type="Proteomes" id="UP000801428"/>
    </source>
</evidence>
<feature type="region of interest" description="Disordered" evidence="1">
    <location>
        <begin position="238"/>
        <end position="265"/>
    </location>
</feature>
<protein>
    <recommendedName>
        <fullName evidence="4">BTB domain-containing protein</fullName>
    </recommendedName>
</protein>
<dbReference type="OrthoDB" id="3594103at2759"/>
<evidence type="ECO:0000256" key="1">
    <source>
        <dbReference type="SAM" id="MobiDB-lite"/>
    </source>
</evidence>
<feature type="compositionally biased region" description="Polar residues" evidence="1">
    <location>
        <begin position="240"/>
        <end position="261"/>
    </location>
</feature>
<evidence type="ECO:0008006" key="4">
    <source>
        <dbReference type="Google" id="ProtNLM"/>
    </source>
</evidence>
<dbReference type="AlphaFoldDB" id="A0A9P4W264"/>
<dbReference type="PANTHER" id="PTHR37538">
    <property type="entry name" value="BTB DOMAIN-CONTAINING PROTEIN"/>
    <property type="match status" value="1"/>
</dbReference>
<comment type="caution">
    <text evidence="2">The sequence shown here is derived from an EMBL/GenBank/DDBJ whole genome shotgun (WGS) entry which is preliminary data.</text>
</comment>